<dbReference type="InterPro" id="IPR051287">
    <property type="entry name" value="TCR_variable_region"/>
</dbReference>
<keyword evidence="3" id="KW-0675">Receptor</keyword>
<dbReference type="GO" id="GO:0042101">
    <property type="term" value="C:T cell receptor complex"/>
    <property type="evidence" value="ECO:0007669"/>
    <property type="project" value="UniProtKB-KW"/>
</dbReference>
<keyword evidence="9" id="KW-1185">Reference proteome</keyword>
<dbReference type="InterPro" id="IPR003599">
    <property type="entry name" value="Ig_sub"/>
</dbReference>
<dbReference type="SMART" id="SM00409">
    <property type="entry name" value="IG"/>
    <property type="match status" value="1"/>
</dbReference>
<feature type="chain" id="PRO_5007587032" description="Ig-like domain-containing protein" evidence="6">
    <location>
        <begin position="22"/>
        <end position="130"/>
    </location>
</feature>
<dbReference type="AlphaFoldDB" id="A0A151PGZ9"/>
<dbReference type="Gene3D" id="2.60.40.10">
    <property type="entry name" value="Immunoglobulins"/>
    <property type="match status" value="1"/>
</dbReference>
<evidence type="ECO:0000256" key="1">
    <source>
        <dbReference type="ARBA" id="ARBA00022729"/>
    </source>
</evidence>
<evidence type="ECO:0000256" key="6">
    <source>
        <dbReference type="SAM" id="SignalP"/>
    </source>
</evidence>
<name>A0A151PGZ9_ALLMI</name>
<keyword evidence="2" id="KW-1064">Adaptive immunity</keyword>
<keyword evidence="5" id="KW-1279">T cell receptor</keyword>
<evidence type="ECO:0000259" key="7">
    <source>
        <dbReference type="PROSITE" id="PS50835"/>
    </source>
</evidence>
<evidence type="ECO:0000256" key="4">
    <source>
        <dbReference type="ARBA" id="ARBA00023319"/>
    </source>
</evidence>
<dbReference type="Pfam" id="PF07686">
    <property type="entry name" value="V-set"/>
    <property type="match status" value="1"/>
</dbReference>
<dbReference type="SMART" id="SM00406">
    <property type="entry name" value="IGv"/>
    <property type="match status" value="1"/>
</dbReference>
<accession>A0A151PGZ9</accession>
<comment type="caution">
    <text evidence="8">The sequence shown here is derived from an EMBL/GenBank/DDBJ whole genome shotgun (WGS) entry which is preliminary data.</text>
</comment>
<reference evidence="8 9" key="1">
    <citation type="journal article" date="2012" name="Genome Biol.">
        <title>Sequencing three crocodilian genomes to illuminate the evolution of archosaurs and amniotes.</title>
        <authorList>
            <person name="St John J.A."/>
            <person name="Braun E.L."/>
            <person name="Isberg S.R."/>
            <person name="Miles L.G."/>
            <person name="Chong A.Y."/>
            <person name="Gongora J."/>
            <person name="Dalzell P."/>
            <person name="Moran C."/>
            <person name="Bed'hom B."/>
            <person name="Abzhanov A."/>
            <person name="Burgess S.C."/>
            <person name="Cooksey A.M."/>
            <person name="Castoe T.A."/>
            <person name="Crawford N.G."/>
            <person name="Densmore L.D."/>
            <person name="Drew J.C."/>
            <person name="Edwards S.V."/>
            <person name="Faircloth B.C."/>
            <person name="Fujita M.K."/>
            <person name="Greenwold M.J."/>
            <person name="Hoffmann F.G."/>
            <person name="Howard J.M."/>
            <person name="Iguchi T."/>
            <person name="Janes D.E."/>
            <person name="Khan S.Y."/>
            <person name="Kohno S."/>
            <person name="de Koning A.J."/>
            <person name="Lance S.L."/>
            <person name="McCarthy F.M."/>
            <person name="McCormack J.E."/>
            <person name="Merchant M.E."/>
            <person name="Peterson D.G."/>
            <person name="Pollock D.D."/>
            <person name="Pourmand N."/>
            <person name="Raney B.J."/>
            <person name="Roessler K.A."/>
            <person name="Sanford J.R."/>
            <person name="Sawyer R.H."/>
            <person name="Schmidt C.J."/>
            <person name="Triplett E.W."/>
            <person name="Tuberville T.D."/>
            <person name="Venegas-Anaya M."/>
            <person name="Howard J.T."/>
            <person name="Jarvis E.D."/>
            <person name="Guillette L.J.Jr."/>
            <person name="Glenn T.C."/>
            <person name="Green R.E."/>
            <person name="Ray D.A."/>
        </authorList>
    </citation>
    <scope>NUCLEOTIDE SEQUENCE [LARGE SCALE GENOMIC DNA]</scope>
    <source>
        <strain evidence="8">KSC_2009_1</strain>
    </source>
</reference>
<dbReference type="InterPro" id="IPR007110">
    <property type="entry name" value="Ig-like_dom"/>
</dbReference>
<feature type="signal peptide" evidence="6">
    <location>
        <begin position="1"/>
        <end position="21"/>
    </location>
</feature>
<keyword evidence="4" id="KW-0393">Immunoglobulin domain</keyword>
<evidence type="ECO:0000256" key="3">
    <source>
        <dbReference type="ARBA" id="ARBA00023170"/>
    </source>
</evidence>
<dbReference type="Proteomes" id="UP000050525">
    <property type="component" value="Unassembled WGS sequence"/>
</dbReference>
<organism evidence="8 9">
    <name type="scientific">Alligator mississippiensis</name>
    <name type="common">American alligator</name>
    <dbReference type="NCBI Taxonomy" id="8496"/>
    <lineage>
        <taxon>Eukaryota</taxon>
        <taxon>Metazoa</taxon>
        <taxon>Chordata</taxon>
        <taxon>Craniata</taxon>
        <taxon>Vertebrata</taxon>
        <taxon>Euteleostomi</taxon>
        <taxon>Archelosauria</taxon>
        <taxon>Archosauria</taxon>
        <taxon>Crocodylia</taxon>
        <taxon>Alligatoridae</taxon>
        <taxon>Alligatorinae</taxon>
        <taxon>Alligator</taxon>
    </lineage>
</organism>
<evidence type="ECO:0000256" key="5">
    <source>
        <dbReference type="ARBA" id="ARBA00043266"/>
    </source>
</evidence>
<protein>
    <recommendedName>
        <fullName evidence="7">Ig-like domain-containing protein</fullName>
    </recommendedName>
</protein>
<dbReference type="GO" id="GO:0002250">
    <property type="term" value="P:adaptive immune response"/>
    <property type="evidence" value="ECO:0007669"/>
    <property type="project" value="UniProtKB-KW"/>
</dbReference>
<evidence type="ECO:0000313" key="8">
    <source>
        <dbReference type="EMBL" id="KYO48222.1"/>
    </source>
</evidence>
<dbReference type="SUPFAM" id="SSF48726">
    <property type="entry name" value="Immunoglobulin"/>
    <property type="match status" value="1"/>
</dbReference>
<dbReference type="InterPro" id="IPR036179">
    <property type="entry name" value="Ig-like_dom_sf"/>
</dbReference>
<dbReference type="EMBL" id="AKHW03000242">
    <property type="protein sequence ID" value="KYO48222.1"/>
    <property type="molecule type" value="Genomic_DNA"/>
</dbReference>
<proteinExistence type="predicted"/>
<dbReference type="PANTHER" id="PTHR19367:SF18">
    <property type="entry name" value="T CELL RECEPTOR ALPHA VARIABLE 16"/>
    <property type="match status" value="1"/>
</dbReference>
<gene>
    <name evidence="8" type="ORF">Y1Q_0010601</name>
</gene>
<keyword evidence="1 6" id="KW-0732">Signal</keyword>
<evidence type="ECO:0000256" key="2">
    <source>
        <dbReference type="ARBA" id="ARBA00023130"/>
    </source>
</evidence>
<evidence type="ECO:0000313" key="9">
    <source>
        <dbReference type="Proteomes" id="UP000050525"/>
    </source>
</evidence>
<keyword evidence="5" id="KW-0391">Immunity</keyword>
<dbReference type="PROSITE" id="PS50835">
    <property type="entry name" value="IG_LIKE"/>
    <property type="match status" value="1"/>
</dbReference>
<sequence>MEACLILSISALVLCPGAVRGDSIRPEEAQVSAAEGATVSLRCFYTSTYSAGYYLYWYRQHRDGAPQYILYRGTKDLSTYSDTAGFATVRFSSKADANSTVLNITALERADTAVYHCALRYAQRDSHTRD</sequence>
<dbReference type="InterPro" id="IPR013106">
    <property type="entry name" value="Ig_V-set"/>
</dbReference>
<dbReference type="STRING" id="8496.A0A151PGZ9"/>
<dbReference type="PANTHER" id="PTHR19367">
    <property type="entry name" value="T-CELL RECEPTOR ALPHA CHAIN V REGION"/>
    <property type="match status" value="1"/>
</dbReference>
<feature type="domain" description="Ig-like" evidence="7">
    <location>
        <begin position="26"/>
        <end position="130"/>
    </location>
</feature>
<dbReference type="InterPro" id="IPR013783">
    <property type="entry name" value="Ig-like_fold"/>
</dbReference>